<reference evidence="2" key="1">
    <citation type="submission" date="2020-11" db="EMBL/GenBank/DDBJ databases">
        <title>Carbohydrate-dependent, anaerobic sulfur respiration: A novel catabolism in halophilic archaea.</title>
        <authorList>
            <person name="Sorokin D.Y."/>
            <person name="Messina E."/>
            <person name="Smedile F."/>
            <person name="La Cono V."/>
            <person name="Hallsworth J.E."/>
            <person name="Yakimov M.M."/>
        </authorList>
    </citation>
    <scope>NUCLEOTIDE SEQUENCE</scope>
    <source>
        <strain evidence="2">HSR12-1</strain>
    </source>
</reference>
<feature type="region of interest" description="Disordered" evidence="1">
    <location>
        <begin position="19"/>
        <end position="69"/>
    </location>
</feature>
<dbReference type="PROSITE" id="PS51257">
    <property type="entry name" value="PROKAR_LIPOPROTEIN"/>
    <property type="match status" value="1"/>
</dbReference>
<evidence type="ECO:0000256" key="1">
    <source>
        <dbReference type="SAM" id="MobiDB-lite"/>
    </source>
</evidence>
<feature type="compositionally biased region" description="Low complexity" evidence="1">
    <location>
        <begin position="28"/>
        <end position="43"/>
    </location>
</feature>
<sequence>MDRREFLIGGAWVGAVAVAGCSGGGDGEPTTTDEQTGTEDQGPTDGGGTTTDETTTEETGETTTEEGPAVVFGDLYAMETNYVAEVEIDDPGVTTEVRYYGDDWYQRFEDDEGNRIELYRVDSDDYAVIDGEQCFRNPGASLTPDADVDSDAETYGSKPDVDLEPSGTDEIDGETVYVFDVSGPDVEGVLTFYVSASTGYLRRIEAEWGVIVFHSWGDVEPITPPDMECQEFPS</sequence>
<organism evidence="2 3">
    <name type="scientific">Halapricum desulfuricans</name>
    <dbReference type="NCBI Taxonomy" id="2841257"/>
    <lineage>
        <taxon>Archaea</taxon>
        <taxon>Methanobacteriati</taxon>
        <taxon>Methanobacteriota</taxon>
        <taxon>Stenosarchaea group</taxon>
        <taxon>Halobacteria</taxon>
        <taxon>Halobacteriales</taxon>
        <taxon>Haloarculaceae</taxon>
        <taxon>Halapricum</taxon>
    </lineage>
</organism>
<feature type="region of interest" description="Disordered" evidence="1">
    <location>
        <begin position="137"/>
        <end position="156"/>
    </location>
</feature>
<protein>
    <submittedName>
        <fullName evidence="2">Uncharacterized protein</fullName>
    </submittedName>
</protein>
<dbReference type="Proteomes" id="UP000663525">
    <property type="component" value="Chromosome"/>
</dbReference>
<dbReference type="AlphaFoldDB" id="A0A897N404"/>
<feature type="compositionally biased region" description="Acidic residues" evidence="1">
    <location>
        <begin position="54"/>
        <end position="64"/>
    </location>
</feature>
<dbReference type="GeneID" id="68855067"/>
<evidence type="ECO:0000313" key="2">
    <source>
        <dbReference type="EMBL" id="QSG05809.1"/>
    </source>
</evidence>
<gene>
    <name evidence="2" type="ORF">HSR121_1466</name>
</gene>
<name>A0A897N404_9EURY</name>
<proteinExistence type="predicted"/>
<dbReference type="RefSeq" id="WP_229115613.1">
    <property type="nucleotide sequence ID" value="NZ_CP064787.1"/>
</dbReference>
<accession>A0A897N404</accession>
<dbReference type="EMBL" id="CP064787">
    <property type="protein sequence ID" value="QSG05809.1"/>
    <property type="molecule type" value="Genomic_DNA"/>
</dbReference>
<evidence type="ECO:0000313" key="3">
    <source>
        <dbReference type="Proteomes" id="UP000663525"/>
    </source>
</evidence>